<sequence>MGGNGTAGTGRPLVLRAAGRAGRVVAGAAGLALRAATDVPTRLGGHHRTPDGWDAPPAPPAPGGHDETAAVVRLAAARLGEAALGLAAVTSRRALDVAAAAALPVEAAATIAVRAGTAVAGRSRLAGRIDRLARVGRVEQRRNEREAALLLRSAWQRSVARAVAATDVDAVLDRIDLDAVVAKVDLDALVAQVDLDAVVARLDVDAVVGRVDLDALIARLDIPVLVEQVLDDVDLGRIVRESSTGMAAETVDAVRSRSAGADRAINGFVDRVVLRRPPRDGSVPAPSEPGRAPP</sequence>
<organism evidence="2 3">
    <name type="scientific">Jiangella ureilytica</name>
    <dbReference type="NCBI Taxonomy" id="2530374"/>
    <lineage>
        <taxon>Bacteria</taxon>
        <taxon>Bacillati</taxon>
        <taxon>Actinomycetota</taxon>
        <taxon>Actinomycetes</taxon>
        <taxon>Jiangellales</taxon>
        <taxon>Jiangellaceae</taxon>
        <taxon>Jiangella</taxon>
    </lineage>
</organism>
<dbReference type="EMBL" id="SMKL01000054">
    <property type="protein sequence ID" value="TDC48563.1"/>
    <property type="molecule type" value="Genomic_DNA"/>
</dbReference>
<comment type="caution">
    <text evidence="2">The sequence shown here is derived from an EMBL/GenBank/DDBJ whole genome shotgun (WGS) entry which is preliminary data.</text>
</comment>
<evidence type="ECO:0000313" key="3">
    <source>
        <dbReference type="Proteomes" id="UP000295621"/>
    </source>
</evidence>
<reference evidence="2 3" key="1">
    <citation type="submission" date="2019-02" db="EMBL/GenBank/DDBJ databases">
        <title>Draft genome sequences of novel Actinobacteria.</title>
        <authorList>
            <person name="Sahin N."/>
            <person name="Ay H."/>
            <person name="Saygin H."/>
        </authorList>
    </citation>
    <scope>NUCLEOTIDE SEQUENCE [LARGE SCALE GENOMIC DNA]</scope>
    <source>
        <strain evidence="2 3">KC603</strain>
    </source>
</reference>
<evidence type="ECO:0000313" key="2">
    <source>
        <dbReference type="EMBL" id="TDC48563.1"/>
    </source>
</evidence>
<gene>
    <name evidence="2" type="ORF">E1212_20885</name>
</gene>
<dbReference type="Proteomes" id="UP000295621">
    <property type="component" value="Unassembled WGS sequence"/>
</dbReference>
<proteinExistence type="predicted"/>
<name>A0A4R4RJC4_9ACTN</name>
<accession>A0A4R4RJC4</accession>
<dbReference type="AlphaFoldDB" id="A0A4R4RJC4"/>
<evidence type="ECO:0000256" key="1">
    <source>
        <dbReference type="SAM" id="MobiDB-lite"/>
    </source>
</evidence>
<dbReference type="RefSeq" id="WP_131986016.1">
    <property type="nucleotide sequence ID" value="NZ_SMKL01000054.1"/>
</dbReference>
<keyword evidence="3" id="KW-1185">Reference proteome</keyword>
<protein>
    <submittedName>
        <fullName evidence="2">Uncharacterized protein</fullName>
    </submittedName>
</protein>
<dbReference type="OrthoDB" id="5198439at2"/>
<feature type="region of interest" description="Disordered" evidence="1">
    <location>
        <begin position="40"/>
        <end position="65"/>
    </location>
</feature>